<evidence type="ECO:0000256" key="1">
    <source>
        <dbReference type="ARBA" id="ARBA00004167"/>
    </source>
</evidence>
<comment type="subcellular location">
    <subcellularLocation>
        <location evidence="1">Membrane</location>
        <topology evidence="1">Single-pass membrane protein</topology>
    </subcellularLocation>
</comment>
<feature type="region of interest" description="Disordered" evidence="5">
    <location>
        <begin position="52"/>
        <end position="92"/>
    </location>
</feature>
<keyword evidence="4" id="KW-0472">Membrane</keyword>
<dbReference type="InterPro" id="IPR001623">
    <property type="entry name" value="DnaJ_domain"/>
</dbReference>
<feature type="domain" description="J" evidence="6">
    <location>
        <begin position="104"/>
        <end position="168"/>
    </location>
</feature>
<evidence type="ECO:0000259" key="6">
    <source>
        <dbReference type="PROSITE" id="PS50076"/>
    </source>
</evidence>
<dbReference type="InterPro" id="IPR015399">
    <property type="entry name" value="DUF1977_DnaJ-like"/>
</dbReference>
<dbReference type="InterPro" id="IPR036869">
    <property type="entry name" value="J_dom_sf"/>
</dbReference>
<sequence>MEVNKDEAYRCLDRAQFYLGEGDLEKAEKFINKSKKLFPTIEADDLLKKLKSSKNRSSNLKADGQNTKKRRDTPPGSPRSGKDNQPTYTKAQLDTVKRVNTCKDFYEVLNIKKDATDTDIKKSYKKLALLLHPDKNHAPGAAEAFKTVGNAVATLTDAEKRKRYDMIGPEMSSSSDNTSRNYDQGFESDITAEQLFNMFFNGAFPTRQGPMHNPYYSRSHTRRWPPESNNDNHHQQQEPPTSIYFQLLPILLLLMLSLFSNFTYDSVYSLKHSQKYPVNRQTSFRKITYFVKENFHSDYTGDLRRLEISIEEDYINSMRTKCIREKEYYESLMWRARLDDDSNLFNKASKYQMKACEEYQTLMKNRYK</sequence>
<accession>A0A5E4MZS2</accession>
<dbReference type="SUPFAM" id="SSF46565">
    <property type="entry name" value="Chaperone J-domain"/>
    <property type="match status" value="1"/>
</dbReference>
<dbReference type="PROSITE" id="PS50076">
    <property type="entry name" value="DNAJ_2"/>
    <property type="match status" value="1"/>
</dbReference>
<dbReference type="InterPro" id="IPR051100">
    <property type="entry name" value="DnaJ_subfamily_B/C"/>
</dbReference>
<name>A0A5E4MZS2_9HEMI</name>
<dbReference type="SMART" id="SM00271">
    <property type="entry name" value="DnaJ"/>
    <property type="match status" value="1"/>
</dbReference>
<dbReference type="Proteomes" id="UP000325440">
    <property type="component" value="Unassembled WGS sequence"/>
</dbReference>
<dbReference type="GO" id="GO:0071218">
    <property type="term" value="P:cellular response to misfolded protein"/>
    <property type="evidence" value="ECO:0007669"/>
    <property type="project" value="TreeGrafter"/>
</dbReference>
<keyword evidence="3" id="KW-1133">Transmembrane helix</keyword>
<evidence type="ECO:0000256" key="2">
    <source>
        <dbReference type="ARBA" id="ARBA00022692"/>
    </source>
</evidence>
<evidence type="ECO:0000313" key="7">
    <source>
        <dbReference type="EMBL" id="VVC37872.1"/>
    </source>
</evidence>
<feature type="region of interest" description="Disordered" evidence="5">
    <location>
        <begin position="216"/>
        <end position="238"/>
    </location>
</feature>
<dbReference type="EMBL" id="CABPRJ010001457">
    <property type="protein sequence ID" value="VVC37872.1"/>
    <property type="molecule type" value="Genomic_DNA"/>
</dbReference>
<keyword evidence="8" id="KW-1185">Reference proteome</keyword>
<dbReference type="AlphaFoldDB" id="A0A5E4MZS2"/>
<evidence type="ECO:0000256" key="5">
    <source>
        <dbReference type="SAM" id="MobiDB-lite"/>
    </source>
</evidence>
<dbReference type="PANTHER" id="PTHR43908">
    <property type="entry name" value="AT29763P-RELATED"/>
    <property type="match status" value="1"/>
</dbReference>
<dbReference type="Pfam" id="PF00226">
    <property type="entry name" value="DnaJ"/>
    <property type="match status" value="1"/>
</dbReference>
<dbReference type="Gene3D" id="1.10.287.110">
    <property type="entry name" value="DnaJ domain"/>
    <property type="match status" value="1"/>
</dbReference>
<feature type="compositionally biased region" description="Polar residues" evidence="5">
    <location>
        <begin position="83"/>
        <end position="92"/>
    </location>
</feature>
<gene>
    <name evidence="7" type="ORF">CINCED_3A000768</name>
</gene>
<keyword evidence="2" id="KW-0812">Transmembrane</keyword>
<protein>
    <recommendedName>
        <fullName evidence="6">J domain-containing protein</fullName>
    </recommendedName>
</protein>
<evidence type="ECO:0000256" key="3">
    <source>
        <dbReference type="ARBA" id="ARBA00022989"/>
    </source>
</evidence>
<dbReference type="Pfam" id="PF09320">
    <property type="entry name" value="DUF1977"/>
    <property type="match status" value="1"/>
</dbReference>
<dbReference type="PANTHER" id="PTHR43908:SF3">
    <property type="entry name" value="AT29763P-RELATED"/>
    <property type="match status" value="1"/>
</dbReference>
<dbReference type="GO" id="GO:0005789">
    <property type="term" value="C:endoplasmic reticulum membrane"/>
    <property type="evidence" value="ECO:0007669"/>
    <property type="project" value="TreeGrafter"/>
</dbReference>
<dbReference type="PRINTS" id="PR00625">
    <property type="entry name" value="JDOMAIN"/>
</dbReference>
<organism evidence="7 8">
    <name type="scientific">Cinara cedri</name>
    <dbReference type="NCBI Taxonomy" id="506608"/>
    <lineage>
        <taxon>Eukaryota</taxon>
        <taxon>Metazoa</taxon>
        <taxon>Ecdysozoa</taxon>
        <taxon>Arthropoda</taxon>
        <taxon>Hexapoda</taxon>
        <taxon>Insecta</taxon>
        <taxon>Pterygota</taxon>
        <taxon>Neoptera</taxon>
        <taxon>Paraneoptera</taxon>
        <taxon>Hemiptera</taxon>
        <taxon>Sternorrhyncha</taxon>
        <taxon>Aphidomorpha</taxon>
        <taxon>Aphidoidea</taxon>
        <taxon>Aphididae</taxon>
        <taxon>Lachninae</taxon>
        <taxon>Cinara</taxon>
    </lineage>
</organism>
<evidence type="ECO:0000313" key="8">
    <source>
        <dbReference type="Proteomes" id="UP000325440"/>
    </source>
</evidence>
<proteinExistence type="predicted"/>
<dbReference type="CDD" id="cd06257">
    <property type="entry name" value="DnaJ"/>
    <property type="match status" value="1"/>
</dbReference>
<evidence type="ECO:0000256" key="4">
    <source>
        <dbReference type="ARBA" id="ARBA00023136"/>
    </source>
</evidence>
<dbReference type="OrthoDB" id="442087at2759"/>
<dbReference type="GO" id="GO:0030544">
    <property type="term" value="F:Hsp70 protein binding"/>
    <property type="evidence" value="ECO:0007669"/>
    <property type="project" value="TreeGrafter"/>
</dbReference>
<reference evidence="7 8" key="1">
    <citation type="submission" date="2019-08" db="EMBL/GenBank/DDBJ databases">
        <authorList>
            <person name="Alioto T."/>
            <person name="Alioto T."/>
            <person name="Gomez Garrido J."/>
        </authorList>
    </citation>
    <scope>NUCLEOTIDE SEQUENCE [LARGE SCALE GENOMIC DNA]</scope>
</reference>